<protein>
    <submittedName>
        <fullName evidence="2">Putative NADPH-dependent FMN reductase</fullName>
    </submittedName>
</protein>
<dbReference type="RefSeq" id="WP_014442786.1">
    <property type="nucleotide sequence ID" value="NC_017093.1"/>
</dbReference>
<dbReference type="STRING" id="512565.AMIS_26710"/>
<dbReference type="PATRIC" id="fig|512565.3.peg.2670"/>
<dbReference type="EMBL" id="AP012319">
    <property type="protein sequence ID" value="BAL87891.1"/>
    <property type="molecule type" value="Genomic_DNA"/>
</dbReference>
<dbReference type="PANTHER" id="PTHR30543">
    <property type="entry name" value="CHROMATE REDUCTASE"/>
    <property type="match status" value="1"/>
</dbReference>
<dbReference type="Proteomes" id="UP000007882">
    <property type="component" value="Chromosome"/>
</dbReference>
<dbReference type="KEGG" id="ams:AMIS_26710"/>
<dbReference type="GO" id="GO:0010181">
    <property type="term" value="F:FMN binding"/>
    <property type="evidence" value="ECO:0007669"/>
    <property type="project" value="TreeGrafter"/>
</dbReference>
<evidence type="ECO:0000313" key="3">
    <source>
        <dbReference type="Proteomes" id="UP000007882"/>
    </source>
</evidence>
<accession>I0H4F4</accession>
<feature type="domain" description="NADPH-dependent FMN reductase-like" evidence="1">
    <location>
        <begin position="10"/>
        <end position="145"/>
    </location>
</feature>
<gene>
    <name evidence="2" type="ordered locus">AMIS_26710</name>
</gene>
<sequence>MTTPDPGAPPRVAVINSSVREGRFAPRVGAWVHKSLVEAGVDTDVINLCDLVIPADMSPHPDSASFAGAIGQADAILIITPEYNHSFPGPLKTAIDAVREQWRAKPVAFVSYGGMAGGLRAVEALRLVFAELHAVTVRDSVSLHNPWGPAEDPRVEYPDQAATAALHQMMRQLSWWAGALRDARHRTPYPG</sequence>
<evidence type="ECO:0000259" key="1">
    <source>
        <dbReference type="Pfam" id="PF03358"/>
    </source>
</evidence>
<proteinExistence type="predicted"/>
<name>I0H4F4_ACTM4</name>
<keyword evidence="3" id="KW-1185">Reference proteome</keyword>
<dbReference type="OrthoDB" id="9812295at2"/>
<dbReference type="InterPro" id="IPR029039">
    <property type="entry name" value="Flavoprotein-like_sf"/>
</dbReference>
<evidence type="ECO:0000313" key="2">
    <source>
        <dbReference type="EMBL" id="BAL87891.1"/>
    </source>
</evidence>
<dbReference type="GO" id="GO:0005829">
    <property type="term" value="C:cytosol"/>
    <property type="evidence" value="ECO:0007669"/>
    <property type="project" value="TreeGrafter"/>
</dbReference>
<dbReference type="PANTHER" id="PTHR30543:SF21">
    <property type="entry name" value="NAD(P)H-DEPENDENT FMN REDUCTASE LOT6"/>
    <property type="match status" value="1"/>
</dbReference>
<dbReference type="InterPro" id="IPR005025">
    <property type="entry name" value="FMN_Rdtase-like_dom"/>
</dbReference>
<dbReference type="Pfam" id="PF03358">
    <property type="entry name" value="FMN_red"/>
    <property type="match status" value="1"/>
</dbReference>
<dbReference type="InterPro" id="IPR050712">
    <property type="entry name" value="NAD(P)H-dep_reductase"/>
</dbReference>
<dbReference type="Gene3D" id="3.40.50.360">
    <property type="match status" value="1"/>
</dbReference>
<reference evidence="2 3" key="1">
    <citation type="submission" date="2012-02" db="EMBL/GenBank/DDBJ databases">
        <title>Complete genome sequence of Actinoplanes missouriensis 431 (= NBRC 102363).</title>
        <authorList>
            <person name="Ohnishi Y."/>
            <person name="Ishikawa J."/>
            <person name="Sekine M."/>
            <person name="Hosoyama A."/>
            <person name="Harada T."/>
            <person name="Narita H."/>
            <person name="Hata T."/>
            <person name="Konno Y."/>
            <person name="Tutikane K."/>
            <person name="Fujita N."/>
            <person name="Horinouchi S."/>
            <person name="Hayakawa M."/>
        </authorList>
    </citation>
    <scope>NUCLEOTIDE SEQUENCE [LARGE SCALE GENOMIC DNA]</scope>
    <source>
        <strain evidence="3">ATCC 14538 / DSM 43046 / CBS 188.64 / JCM 3121 / NBRC 102363 / NCIMB 12654 / NRRL B-3342 / UNCC 431</strain>
    </source>
</reference>
<dbReference type="eggNOG" id="COG0431">
    <property type="taxonomic scope" value="Bacteria"/>
</dbReference>
<dbReference type="HOGENOM" id="CLU_055322_2_2_11"/>
<dbReference type="GO" id="GO:0016491">
    <property type="term" value="F:oxidoreductase activity"/>
    <property type="evidence" value="ECO:0007669"/>
    <property type="project" value="InterPro"/>
</dbReference>
<dbReference type="AlphaFoldDB" id="I0H4F4"/>
<dbReference type="SUPFAM" id="SSF52218">
    <property type="entry name" value="Flavoproteins"/>
    <property type="match status" value="1"/>
</dbReference>
<organism evidence="2 3">
    <name type="scientific">Actinoplanes missouriensis (strain ATCC 14538 / DSM 43046 / CBS 188.64 / JCM 3121 / NBRC 102363 / NCIMB 12654 / NRRL B-3342 / UNCC 431)</name>
    <dbReference type="NCBI Taxonomy" id="512565"/>
    <lineage>
        <taxon>Bacteria</taxon>
        <taxon>Bacillati</taxon>
        <taxon>Actinomycetota</taxon>
        <taxon>Actinomycetes</taxon>
        <taxon>Micromonosporales</taxon>
        <taxon>Micromonosporaceae</taxon>
        <taxon>Actinoplanes</taxon>
    </lineage>
</organism>